<evidence type="ECO:0000313" key="2">
    <source>
        <dbReference type="EMBL" id="QIM06712.1"/>
    </source>
</evidence>
<dbReference type="EMBL" id="MN270971">
    <property type="protein sequence ID" value="QIM07182.1"/>
    <property type="molecule type" value="Genomic_DNA"/>
</dbReference>
<evidence type="ECO:0000313" key="10">
    <source>
        <dbReference type="EMBL" id="QIM08584.1"/>
    </source>
</evidence>
<evidence type="ECO:0000313" key="1">
    <source>
        <dbReference type="EMBL" id="AOO54376.1"/>
    </source>
</evidence>
<dbReference type="Proteomes" id="UP000500898">
    <property type="component" value="Segment"/>
</dbReference>
<dbReference type="Proteomes" id="UP000503066">
    <property type="component" value="Genome"/>
</dbReference>
<dbReference type="GeneID" id="41902096"/>
<evidence type="ECO:0000313" key="11">
    <source>
        <dbReference type="EMBL" id="QIM08817.1"/>
    </source>
</evidence>
<evidence type="ECO:0000313" key="17">
    <source>
        <dbReference type="Proteomes" id="UP000500898"/>
    </source>
</evidence>
<dbReference type="Proteomes" id="UP000501990">
    <property type="component" value="Segment"/>
</dbReference>
<evidence type="ECO:0000313" key="9">
    <source>
        <dbReference type="EMBL" id="QIM08351.1"/>
    </source>
</evidence>
<organismHost>
    <name type="scientific">Sus scrofa</name>
    <name type="common">Pig</name>
    <dbReference type="NCBI Taxonomy" id="9823"/>
</organismHost>
<dbReference type="Proteomes" id="UP000502695">
    <property type="component" value="Segment"/>
</dbReference>
<dbReference type="EMBL" id="MN270973">
    <property type="protein sequence ID" value="QIM07650.1"/>
    <property type="molecule type" value="Genomic_DNA"/>
</dbReference>
<evidence type="ECO:0000313" key="12">
    <source>
        <dbReference type="EMBL" id="QIM09050.1"/>
    </source>
</evidence>
<organismHost>
    <name type="scientific">Ornithodoros</name>
    <name type="common">relapsing fever ticks</name>
    <dbReference type="NCBI Taxonomy" id="6937"/>
</organismHost>
<organismHost>
    <name type="scientific">Phacochoerus aethiopicus</name>
    <name type="common">Warthog</name>
    <dbReference type="NCBI Taxonomy" id="85517"/>
</organismHost>
<proteinExistence type="predicted"/>
<dbReference type="Proteomes" id="UP000502885">
    <property type="component" value="Segment"/>
</dbReference>
<protein>
    <submittedName>
        <fullName evidence="1">Uncharacterized protein</fullName>
    </submittedName>
</protein>
<reference evidence="14" key="3">
    <citation type="journal article" date="2020" name="Vaccines (Basel)">
        <title>African Swine Fever Circulation among Free-Ranging Pigs in Sardinia: Data from the Eradication Program.</title>
        <authorList>
            <person name="Franzoni G."/>
            <person name="Dei Giudici S."/>
            <person name="Loi F."/>
            <person name="Sanna D."/>
            <person name="Floris M."/>
            <person name="Fiori M."/>
            <person name="Sanna M.L."/>
            <person name="Madrau P."/>
            <person name="Scarpa F."/>
            <person name="Zinellu S."/>
            <person name="Giammarioli M."/>
            <person name="Cappai S."/>
            <person name="De Mia G.M."/>
            <person name="Laddomada A."/>
            <person name="Rolesu S."/>
            <person name="Oggiano A."/>
        </authorList>
    </citation>
    <scope>NUCLEOTIDE SEQUENCE [LARGE SCALE GENOMIC DNA]</scope>
    <source>
        <strain evidence="14">103917/18</strain>
        <strain evidence="15">55234/18</strain>
    </source>
</reference>
<name>A0A3G1EUX7_ASF</name>
<dbReference type="EMBL" id="MN270977">
    <property type="protein sequence ID" value="QIM08584.1"/>
    <property type="molecule type" value="Genomic_DNA"/>
</dbReference>
<dbReference type="Proteomes" id="UP000503294">
    <property type="component" value="Segment"/>
</dbReference>
<dbReference type="EMBL" id="MN270974">
    <property type="protein sequence ID" value="QIM07883.1"/>
    <property type="molecule type" value="Genomic_DNA"/>
</dbReference>
<dbReference type="Proteomes" id="UP000500690">
    <property type="component" value="Segment"/>
</dbReference>
<evidence type="ECO:0000313" key="13">
    <source>
        <dbReference type="EMBL" id="QIM09283.1"/>
    </source>
</evidence>
<dbReference type="Proteomes" id="UP000266411">
    <property type="component" value="Segment"/>
</dbReference>
<evidence type="ECO:0000313" key="7">
    <source>
        <dbReference type="EMBL" id="QIM07883.1"/>
    </source>
</evidence>
<dbReference type="Proteomes" id="UP000594565">
    <property type="component" value="Segment"/>
</dbReference>
<dbReference type="EMBL" id="MN270972">
    <property type="protein sequence ID" value="QIM07417.1"/>
    <property type="molecule type" value="Genomic_DNA"/>
</dbReference>
<organismHost>
    <name type="scientific">Potamochoerus larvatus</name>
    <name type="common">Bushpig</name>
    <dbReference type="NCBI Taxonomy" id="273792"/>
</organismHost>
<dbReference type="Proteomes" id="UP000501465">
    <property type="component" value="Segment"/>
</dbReference>
<dbReference type="EMBL" id="MN270980">
    <property type="protein sequence ID" value="QIM09283.1"/>
    <property type="molecule type" value="Genomic_DNA"/>
</dbReference>
<gene>
    <name evidence="1" type="primary">URF19</name>
    <name evidence="2" type="synonym">URF019</name>
    <name evidence="1" type="ORF">AFSV47Ss_0071</name>
</gene>
<dbReference type="RefSeq" id="YP_009703288.1">
    <property type="nucleotide sequence ID" value="NC_044955.1"/>
</dbReference>
<dbReference type="Proteomes" id="UP000502933">
    <property type="component" value="Segment"/>
</dbReference>
<dbReference type="EMBL" id="MN270970">
    <property type="protein sequence ID" value="QIM06947.1"/>
    <property type="molecule type" value="Genomic_DNA"/>
</dbReference>
<dbReference type="EMBL" id="MN270978">
    <property type="protein sequence ID" value="QIM08817.1"/>
    <property type="molecule type" value="Genomic_DNA"/>
</dbReference>
<accession>A0A3G1EUX7</accession>
<dbReference type="EMBL" id="KX354450">
    <property type="protein sequence ID" value="AOO54376.1"/>
    <property type="molecule type" value="Genomic_DNA"/>
</dbReference>
<dbReference type="Proteomes" id="UP000501235">
    <property type="component" value="Segment"/>
</dbReference>
<evidence type="ECO:0000313" key="15">
    <source>
        <dbReference type="EMBL" id="QPL11982.1"/>
    </source>
</evidence>
<evidence type="ECO:0000313" key="16">
    <source>
        <dbReference type="Proteomes" id="UP000500690"/>
    </source>
</evidence>
<reference evidence="1" key="1">
    <citation type="journal article" date="2016" name="Genome Announc.">
        <title>Complete genome sequence of an African swine fever virus isolate from Sardinia, Italy.</title>
        <authorList>
            <person name="Granberg F."/>
            <person name="Torresi C."/>
            <person name="Oggiano A."/>
            <person name="Malmberg M."/>
            <person name="Iscaro C."/>
            <person name="De Mia G.M."/>
            <person name="Sandor B."/>
        </authorList>
    </citation>
    <scope>NUCLEOTIDE SEQUENCE [LARGE SCALE GENOMIC DNA]</scope>
    <source>
        <strain evidence="1">47/Ss/2008</strain>
    </source>
</reference>
<evidence type="ECO:0000313" key="5">
    <source>
        <dbReference type="EMBL" id="QIM07417.1"/>
    </source>
</evidence>
<evidence type="ECO:0000313" key="8">
    <source>
        <dbReference type="EMBL" id="QIM08118.1"/>
    </source>
</evidence>
<dbReference type="EMBL" id="MN270969">
    <property type="protein sequence ID" value="QIM06712.1"/>
    <property type="molecule type" value="Genomic_DNA"/>
</dbReference>
<dbReference type="Proteomes" id="UP000594644">
    <property type="component" value="Segment"/>
</dbReference>
<organismHost>
    <name type="scientific">Ornithodoros moubata</name>
    <name type="common">Soft tick</name>
    <name type="synonym">Argasid tick</name>
    <dbReference type="NCBI Taxonomy" id="6938"/>
</organismHost>
<evidence type="ECO:0000313" key="3">
    <source>
        <dbReference type="EMBL" id="QIM06947.1"/>
    </source>
</evidence>
<evidence type="ECO:0000313" key="6">
    <source>
        <dbReference type="EMBL" id="QIM07650.1"/>
    </source>
</evidence>
<dbReference type="EMBL" id="MN270979">
    <property type="protein sequence ID" value="QIM09050.1"/>
    <property type="molecule type" value="Genomic_DNA"/>
</dbReference>
<organismHost>
    <name type="scientific">Phacochoerus africanus</name>
    <name type="common">Warthog</name>
    <dbReference type="NCBI Taxonomy" id="41426"/>
</organismHost>
<dbReference type="KEGG" id="vg:41902096"/>
<dbReference type="Proteomes" id="UP000501683">
    <property type="component" value="Segment"/>
</dbReference>
<organism evidence="1">
    <name type="scientific">African swine fever virus</name>
    <name type="common">ASFV</name>
    <dbReference type="NCBI Taxonomy" id="10497"/>
    <lineage>
        <taxon>Viruses</taxon>
        <taxon>Varidnaviria</taxon>
        <taxon>Bamfordvirae</taxon>
        <taxon>Nucleocytoviricota</taxon>
        <taxon>Pokkesviricetes</taxon>
        <taxon>Asfuvirales</taxon>
        <taxon>Asfarviridae</taxon>
        <taxon>Asfivirus</taxon>
        <taxon>Asfivirus haemorrhagiae</taxon>
    </lineage>
</organism>
<dbReference type="EMBL" id="MT932579">
    <property type="protein sequence ID" value="QPL11982.1"/>
    <property type="molecule type" value="Genomic_DNA"/>
</dbReference>
<dbReference type="EMBL" id="MN270976">
    <property type="protein sequence ID" value="QIM08351.1"/>
    <property type="molecule type" value="Genomic_DNA"/>
</dbReference>
<dbReference type="Proteomes" id="UP000501487">
    <property type="component" value="Segment"/>
</dbReference>
<evidence type="ECO:0000313" key="4">
    <source>
        <dbReference type="EMBL" id="QIM07182.1"/>
    </source>
</evidence>
<reference evidence="16 17" key="2">
    <citation type="journal article" date="2020" name="Transbound. Emerg. Dis.">
        <title>The evolution of African swine fever virus in Sardinia (1978 to 2014) as revealed by whole genome sequencing and comparative analysis.</title>
        <authorList>
            <person name="Torresi C."/>
            <person name="Fiori M."/>
            <person name="Bertolotti L."/>
            <person name="Floris M."/>
            <person name="Colitti B."/>
            <person name="Giammarioli M."/>
            <person name="Dei Giudici S."/>
            <person name="Oggiano A."/>
            <person name="Malmberg M."/>
            <person name="De Mia G.M."/>
            <person name="Belak S."/>
            <person name="Granberg F."/>
        </authorList>
    </citation>
    <scope>NUCLEOTIDE SEQUENCE [LARGE SCALE GENOMIC DNA]</scope>
    <source>
        <strain evidence="4">139/Nu/1981</strain>
        <strain evidence="5">140/Or/1985</strain>
        <strain evidence="7">141/Nu/1990</strain>
        <strain evidence="8">142/Nu/1995</strain>
        <strain evidence="13">22653/Ca/2014</strain>
        <strain evidence="10">26/Ss/2004</strain>
        <strain evidence="2">56/Ca/1978</strain>
        <strain evidence="3">57/Ca/1979</strain>
        <strain evidence="9">60/Nu/1997</strain>
        <strain evidence="11">72407/Ss/2005</strain>
        <strain evidence="6">85/Ca/1985</strain>
        <strain evidence="12">97/Ot/2012</strain>
    </source>
</reference>
<sequence>MPVYFFYSLSSYWGLPYGPRCSFTARLLQKTRLAVRITRFLRVSYNLFLGTRSRAKMTVIGTGG</sequence>
<dbReference type="EMBL" id="MN270975">
    <property type="protein sequence ID" value="QIM08118.1"/>
    <property type="molecule type" value="Genomic_DNA"/>
</dbReference>
<dbReference type="EMBL" id="MT932578">
    <property type="protein sequence ID" value="QPL11765.1"/>
    <property type="molecule type" value="Genomic_DNA"/>
</dbReference>
<evidence type="ECO:0000313" key="14">
    <source>
        <dbReference type="EMBL" id="QPL11765.1"/>
    </source>
</evidence>